<dbReference type="Pfam" id="PF13416">
    <property type="entry name" value="SBP_bac_8"/>
    <property type="match status" value="1"/>
</dbReference>
<reference evidence="2 3" key="1">
    <citation type="submission" date="2016-11" db="EMBL/GenBank/DDBJ databases">
        <authorList>
            <person name="Jaros S."/>
            <person name="Januszkiewicz K."/>
            <person name="Wedrychowicz H."/>
        </authorList>
    </citation>
    <scope>NUCLEOTIDE SEQUENCE [LARGE SCALE GENOMIC DNA]</scope>
    <source>
        <strain evidence="2 3">CGMCC 1.10681</strain>
    </source>
</reference>
<dbReference type="OrthoDB" id="9768630at2"/>
<accession>A0A1M7JRY6</accession>
<dbReference type="AlphaFoldDB" id="A0A1M7JRY6"/>
<dbReference type="Gene3D" id="3.40.190.10">
    <property type="entry name" value="Periplasmic binding protein-like II"/>
    <property type="match status" value="1"/>
</dbReference>
<feature type="signal peptide" evidence="1">
    <location>
        <begin position="1"/>
        <end position="17"/>
    </location>
</feature>
<sequence length="432" mass="48192">MKKSLFLSLLSLLLVLAACSGSGGSDEEVASDVDLPEGTTEVTMWNLFGGGDAEFMQEIVDDFNESQDDYYINNVMQEFDEYYTKLLTSIGSGQGPDLAISHSHVLPELVNQGLVVDMTDIASEVGVNWDEFNQNILDATVYDDQHFAIPIDTHAQIMYVNNELVDEAGLMNDDGTIQMEESPEGYIEFFKTLDENLPDEIIPFTFSSTGGDPYWLWWGMYSQLGGEHILTEGDLENPTYDIDLDKAIKAAEFVKSLYHEHEIVPLNIQDFVSEFQSGNAATTTTGVWTTGLLETTEDLDFTPMPIPNVFGEKAAWASSHTLVLPYYDDADAEVQKGAVEFMKFATDNGAMWAEAGHIPAKDSVVESEEFQELPYRSEYAQVADYVNFVDRNVYARGIEEIITRNLDSIWAGEVEVEEAFSSIESEITDLIE</sequence>
<dbReference type="InterPro" id="IPR006059">
    <property type="entry name" value="SBP"/>
</dbReference>
<dbReference type="RefSeq" id="WP_073199260.1">
    <property type="nucleotide sequence ID" value="NZ_FRCZ01000001.1"/>
</dbReference>
<dbReference type="PANTHER" id="PTHR43649:SF12">
    <property type="entry name" value="DIACETYLCHITOBIOSE BINDING PROTEIN DASA"/>
    <property type="match status" value="1"/>
</dbReference>
<proteinExistence type="predicted"/>
<evidence type="ECO:0000313" key="2">
    <source>
        <dbReference type="EMBL" id="SHM55850.1"/>
    </source>
</evidence>
<dbReference type="EMBL" id="FRCZ01000001">
    <property type="protein sequence ID" value="SHM55850.1"/>
    <property type="molecule type" value="Genomic_DNA"/>
</dbReference>
<name>A0A1M7JRY6_9BACI</name>
<dbReference type="PANTHER" id="PTHR43649">
    <property type="entry name" value="ARABINOSE-BINDING PROTEIN-RELATED"/>
    <property type="match status" value="1"/>
</dbReference>
<organism evidence="2 3">
    <name type="scientific">Gracilibacillus kekensis</name>
    <dbReference type="NCBI Taxonomy" id="1027249"/>
    <lineage>
        <taxon>Bacteria</taxon>
        <taxon>Bacillati</taxon>
        <taxon>Bacillota</taxon>
        <taxon>Bacilli</taxon>
        <taxon>Bacillales</taxon>
        <taxon>Bacillaceae</taxon>
        <taxon>Gracilibacillus</taxon>
    </lineage>
</organism>
<dbReference type="STRING" id="1027249.SAMN05216179_0457"/>
<evidence type="ECO:0000313" key="3">
    <source>
        <dbReference type="Proteomes" id="UP000184184"/>
    </source>
</evidence>
<keyword evidence="3" id="KW-1185">Reference proteome</keyword>
<protein>
    <submittedName>
        <fullName evidence="2">Carbohydrate ABC transporter substrate-binding protein, CUT1 family</fullName>
    </submittedName>
</protein>
<dbReference type="PROSITE" id="PS51257">
    <property type="entry name" value="PROKAR_LIPOPROTEIN"/>
    <property type="match status" value="1"/>
</dbReference>
<dbReference type="SUPFAM" id="SSF53850">
    <property type="entry name" value="Periplasmic binding protein-like II"/>
    <property type="match status" value="1"/>
</dbReference>
<gene>
    <name evidence="2" type="ORF">SAMN05216179_0457</name>
</gene>
<dbReference type="Proteomes" id="UP000184184">
    <property type="component" value="Unassembled WGS sequence"/>
</dbReference>
<dbReference type="InterPro" id="IPR050490">
    <property type="entry name" value="Bact_solute-bd_prot1"/>
</dbReference>
<feature type="chain" id="PRO_5039451079" evidence="1">
    <location>
        <begin position="18"/>
        <end position="432"/>
    </location>
</feature>
<keyword evidence="1" id="KW-0732">Signal</keyword>
<evidence type="ECO:0000256" key="1">
    <source>
        <dbReference type="SAM" id="SignalP"/>
    </source>
</evidence>